<protein>
    <recommendedName>
        <fullName evidence="3">Peptidase E</fullName>
    </recommendedName>
</protein>
<evidence type="ECO:0008006" key="3">
    <source>
        <dbReference type="Google" id="ProtNLM"/>
    </source>
</evidence>
<proteinExistence type="predicted"/>
<comment type="caution">
    <text evidence="1">The sequence shown here is derived from an EMBL/GenBank/DDBJ whole genome shotgun (WGS) entry which is preliminary data.</text>
</comment>
<dbReference type="Proteomes" id="UP001245285">
    <property type="component" value="Unassembled WGS sequence"/>
</dbReference>
<dbReference type="RefSeq" id="WP_311494323.1">
    <property type="nucleotide sequence ID" value="NZ_JAVRHO010000006.1"/>
</dbReference>
<name>A0ABU3CIF1_9FLAO</name>
<gene>
    <name evidence="1" type="ORF">RM545_05530</name>
</gene>
<dbReference type="InterPro" id="IPR046525">
    <property type="entry name" value="DUF6702"/>
</dbReference>
<keyword evidence="2" id="KW-1185">Reference proteome</keyword>
<sequence>MKNLTLILVCFILFSSFKTNGRHEFFLSVTEIEYKKDSGALQIISRVFIDDFQKVLNQRYGKEISLSHEKETGDIRNSIDKYLSQKLNLMINGEELKLNYLGKEYDGDQLILYVEVENVPDFKQIEVQNAILTDLYDDQKNVVHVKIDDQIKSLLLDKDRDKGVINFG</sequence>
<reference evidence="1 2" key="1">
    <citation type="submission" date="2023-09" db="EMBL/GenBank/DDBJ databases">
        <authorList>
            <person name="Rey-Velasco X."/>
        </authorList>
    </citation>
    <scope>NUCLEOTIDE SEQUENCE [LARGE SCALE GENOMIC DNA]</scope>
    <source>
        <strain evidence="1 2">F260</strain>
    </source>
</reference>
<dbReference type="Pfam" id="PF20420">
    <property type="entry name" value="DUF6702"/>
    <property type="match status" value="1"/>
</dbReference>
<evidence type="ECO:0000313" key="1">
    <source>
        <dbReference type="EMBL" id="MDT0646144.1"/>
    </source>
</evidence>
<dbReference type="EMBL" id="JAVRHO010000006">
    <property type="protein sequence ID" value="MDT0646144.1"/>
    <property type="molecule type" value="Genomic_DNA"/>
</dbReference>
<evidence type="ECO:0000313" key="2">
    <source>
        <dbReference type="Proteomes" id="UP001245285"/>
    </source>
</evidence>
<organism evidence="1 2">
    <name type="scientific">Autumnicola lenta</name>
    <dbReference type="NCBI Taxonomy" id="3075593"/>
    <lineage>
        <taxon>Bacteria</taxon>
        <taxon>Pseudomonadati</taxon>
        <taxon>Bacteroidota</taxon>
        <taxon>Flavobacteriia</taxon>
        <taxon>Flavobacteriales</taxon>
        <taxon>Flavobacteriaceae</taxon>
        <taxon>Autumnicola</taxon>
    </lineage>
</organism>
<accession>A0ABU3CIF1</accession>